<evidence type="ECO:0000256" key="1">
    <source>
        <dbReference type="SAM" id="MobiDB-lite"/>
    </source>
</evidence>
<keyword evidence="2" id="KW-0812">Transmembrane</keyword>
<evidence type="ECO:0000313" key="3">
    <source>
        <dbReference type="EMBL" id="KXN70382.1"/>
    </source>
</evidence>
<dbReference type="Proteomes" id="UP000070444">
    <property type="component" value="Unassembled WGS sequence"/>
</dbReference>
<keyword evidence="2" id="KW-0472">Membrane</keyword>
<evidence type="ECO:0000256" key="2">
    <source>
        <dbReference type="SAM" id="Phobius"/>
    </source>
</evidence>
<dbReference type="Gene3D" id="2.120.10.80">
    <property type="entry name" value="Kelch-type beta propeller"/>
    <property type="match status" value="1"/>
</dbReference>
<keyword evidence="2" id="KW-1133">Transmembrane helix</keyword>
<feature type="transmembrane region" description="Helical" evidence="2">
    <location>
        <begin position="393"/>
        <end position="417"/>
    </location>
</feature>
<evidence type="ECO:0000313" key="4">
    <source>
        <dbReference type="Proteomes" id="UP000070444"/>
    </source>
</evidence>
<dbReference type="AlphaFoldDB" id="A0A137P5U4"/>
<name>A0A137P5U4_CONC2</name>
<protein>
    <recommendedName>
        <fullName evidence="5">Galactose oxidase</fullName>
    </recommendedName>
</protein>
<dbReference type="EMBL" id="KQ964504">
    <property type="protein sequence ID" value="KXN70382.1"/>
    <property type="molecule type" value="Genomic_DNA"/>
</dbReference>
<evidence type="ECO:0008006" key="5">
    <source>
        <dbReference type="Google" id="ProtNLM"/>
    </source>
</evidence>
<keyword evidence="4" id="KW-1185">Reference proteome</keyword>
<feature type="region of interest" description="Disordered" evidence="1">
    <location>
        <begin position="448"/>
        <end position="468"/>
    </location>
</feature>
<reference evidence="3 4" key="1">
    <citation type="journal article" date="2015" name="Genome Biol. Evol.">
        <title>Phylogenomic analyses indicate that early fungi evolved digesting cell walls of algal ancestors of land plants.</title>
        <authorList>
            <person name="Chang Y."/>
            <person name="Wang S."/>
            <person name="Sekimoto S."/>
            <person name="Aerts A.L."/>
            <person name="Choi C."/>
            <person name="Clum A."/>
            <person name="LaButti K.M."/>
            <person name="Lindquist E.A."/>
            <person name="Yee Ngan C."/>
            <person name="Ohm R.A."/>
            <person name="Salamov A.A."/>
            <person name="Grigoriev I.V."/>
            <person name="Spatafora J.W."/>
            <person name="Berbee M.L."/>
        </authorList>
    </citation>
    <scope>NUCLEOTIDE SEQUENCE [LARGE SCALE GENOMIC DNA]</scope>
    <source>
        <strain evidence="3 4">NRRL 28638</strain>
    </source>
</reference>
<sequence length="494" mass="54972">MLIIILLIKLISCQTDLYSSISTSTLINDKLIIYDPKDPTLNSAPSLTTYTIKDGSIQTLQNSTVRLAAINNSDYFQFLPLPKGYNGADNGSTDLWLTNSVSIDSLQASNSGVEDSSWIYKLSQPSSLSPSTNLPIPTPTFTNFPLGGYTQTLITTSSGQKLLILGGFLQTSNGTAIITNYLFQFDFSTSKWEDLSSLTNNMLPPIANHKALQLGDSLIVMFGKSPTLSSSATSFSPTISYLKANKTNDAKLMYKFNLINQSWQTVKINDNLNPNLYQRGSSMGQSISTYNNGLIIYTNMLNFNNNLWESYLGVFNNEFVKWEWFNIQNDQNFTGFRLDVFYADGMVIGDTLVIINGNTISGRVKQLMFVDLKQKKLANNLVLQSSSSSNLKLPVYAIVLITLALLAILVFCIWYYIKRKRTKKTIEANSDNLDPIWASNQESLHNSSKFDNNNNLEGTDTTLNSGNNMTNLPDYLRHEVDIDGISPISLDSNK</sequence>
<dbReference type="InterPro" id="IPR015915">
    <property type="entry name" value="Kelch-typ_b-propeller"/>
</dbReference>
<proteinExistence type="predicted"/>
<organism evidence="3 4">
    <name type="scientific">Conidiobolus coronatus (strain ATCC 28846 / CBS 209.66 / NRRL 28638)</name>
    <name type="common">Delacroixia coronata</name>
    <dbReference type="NCBI Taxonomy" id="796925"/>
    <lineage>
        <taxon>Eukaryota</taxon>
        <taxon>Fungi</taxon>
        <taxon>Fungi incertae sedis</taxon>
        <taxon>Zoopagomycota</taxon>
        <taxon>Entomophthoromycotina</taxon>
        <taxon>Entomophthoromycetes</taxon>
        <taxon>Entomophthorales</taxon>
        <taxon>Ancylistaceae</taxon>
        <taxon>Conidiobolus</taxon>
    </lineage>
</organism>
<gene>
    <name evidence="3" type="ORF">CONCODRAFT_70724</name>
</gene>
<dbReference type="SUPFAM" id="SSF117281">
    <property type="entry name" value="Kelch motif"/>
    <property type="match status" value="1"/>
</dbReference>
<accession>A0A137P5U4</accession>